<keyword evidence="4" id="KW-0663">Pyridoxal phosphate</keyword>
<evidence type="ECO:0000256" key="6">
    <source>
        <dbReference type="ARBA" id="ARBA00023270"/>
    </source>
</evidence>
<comment type="similarity">
    <text evidence="2 9">Belongs to the PdxS/SNZ family.</text>
</comment>
<dbReference type="InterPro" id="IPR001852">
    <property type="entry name" value="PdxS/SNZ"/>
</dbReference>
<dbReference type="GO" id="GO:0036381">
    <property type="term" value="F:pyridoxal 5'-phosphate synthase (glutamine hydrolysing) activity"/>
    <property type="evidence" value="ECO:0007669"/>
    <property type="project" value="UniProtKB-EC"/>
</dbReference>
<evidence type="ECO:0000313" key="12">
    <source>
        <dbReference type="Proteomes" id="UP000604825"/>
    </source>
</evidence>
<dbReference type="InterPro" id="IPR013785">
    <property type="entry name" value="Aldolase_TIM"/>
</dbReference>
<dbReference type="PANTHER" id="PTHR31829:SF0">
    <property type="entry name" value="PYRIDOXAL 5'-PHOSPHATE SYNTHASE SUBUNIT SNZ1-RELATED"/>
    <property type="match status" value="1"/>
</dbReference>
<evidence type="ECO:0000256" key="4">
    <source>
        <dbReference type="ARBA" id="ARBA00022898"/>
    </source>
</evidence>
<reference evidence="11" key="1">
    <citation type="submission" date="2020-10" db="EMBL/GenBank/DDBJ databases">
        <authorList>
            <person name="Han B."/>
            <person name="Lu T."/>
            <person name="Zhao Q."/>
            <person name="Huang X."/>
            <person name="Zhao Y."/>
        </authorList>
    </citation>
    <scope>NUCLEOTIDE SEQUENCE</scope>
</reference>
<evidence type="ECO:0000256" key="5">
    <source>
        <dbReference type="ARBA" id="ARBA00023239"/>
    </source>
</evidence>
<comment type="pathway">
    <text evidence="1">Cofactor biosynthesis; pyridoxal 5'-phosphate biosynthesis.</text>
</comment>
<dbReference type="EC" id="4.3.3.6" evidence="3"/>
<keyword evidence="5" id="KW-0456">Lyase</keyword>
<evidence type="ECO:0000256" key="1">
    <source>
        <dbReference type="ARBA" id="ARBA00004737"/>
    </source>
</evidence>
<dbReference type="AlphaFoldDB" id="A0A811PIK7"/>
<organism evidence="11 12">
    <name type="scientific">Miscanthus lutarioriparius</name>
    <dbReference type="NCBI Taxonomy" id="422564"/>
    <lineage>
        <taxon>Eukaryota</taxon>
        <taxon>Viridiplantae</taxon>
        <taxon>Streptophyta</taxon>
        <taxon>Embryophyta</taxon>
        <taxon>Tracheophyta</taxon>
        <taxon>Spermatophyta</taxon>
        <taxon>Magnoliopsida</taxon>
        <taxon>Liliopsida</taxon>
        <taxon>Poales</taxon>
        <taxon>Poaceae</taxon>
        <taxon>PACMAD clade</taxon>
        <taxon>Panicoideae</taxon>
        <taxon>Andropogonodae</taxon>
        <taxon>Andropogoneae</taxon>
        <taxon>Saccharinae</taxon>
        <taxon>Miscanthus</taxon>
    </lineage>
</organism>
<keyword evidence="6" id="KW-0704">Schiff base</keyword>
<feature type="domain" description="PdxS/SNZ N-terminal" evidence="10">
    <location>
        <begin position="17"/>
        <end position="103"/>
    </location>
</feature>
<dbReference type="InterPro" id="IPR011060">
    <property type="entry name" value="RibuloseP-bd_barrel"/>
</dbReference>
<proteinExistence type="inferred from homology"/>
<dbReference type="OrthoDB" id="1931010at2759"/>
<dbReference type="PROSITE" id="PS51129">
    <property type="entry name" value="PDXS_SNZ_2"/>
    <property type="match status" value="1"/>
</dbReference>
<gene>
    <name evidence="11" type="ORF">NCGR_LOCUS27251</name>
</gene>
<evidence type="ECO:0000256" key="9">
    <source>
        <dbReference type="PROSITE-ProRule" id="PRU00481"/>
    </source>
</evidence>
<evidence type="ECO:0000313" key="11">
    <source>
        <dbReference type="EMBL" id="CAD6241502.1"/>
    </source>
</evidence>
<comment type="caution">
    <text evidence="11">The sequence shown here is derived from an EMBL/GenBank/DDBJ whole genome shotgun (WGS) entry which is preliminary data.</text>
</comment>
<dbReference type="GO" id="GO:0008615">
    <property type="term" value="P:pyridoxine biosynthetic process"/>
    <property type="evidence" value="ECO:0007669"/>
    <property type="project" value="TreeGrafter"/>
</dbReference>
<evidence type="ECO:0000259" key="10">
    <source>
        <dbReference type="Pfam" id="PF01680"/>
    </source>
</evidence>
<dbReference type="InterPro" id="IPR033755">
    <property type="entry name" value="PdxS/SNZ_N"/>
</dbReference>
<dbReference type="Pfam" id="PF01680">
    <property type="entry name" value="SOR_SNZ"/>
    <property type="match status" value="1"/>
</dbReference>
<keyword evidence="12" id="KW-1185">Reference proteome</keyword>
<dbReference type="EMBL" id="CAJGYO010000007">
    <property type="protein sequence ID" value="CAD6241502.1"/>
    <property type="molecule type" value="Genomic_DNA"/>
</dbReference>
<evidence type="ECO:0000256" key="2">
    <source>
        <dbReference type="ARBA" id="ARBA00007281"/>
    </source>
</evidence>
<comment type="function">
    <text evidence="7">Catalyzes the formation of pyridoxal 5'-phosphate from ribose 5-phosphate (RBP), glyceraldehyde 3-phosphate (G3P) and ammonia. The ammonia is provided by PDX2. Can also use ribulose 5-phosphate and dihydroxyacetone phosphate as substrates, resulting from enzyme-catalyzed isomerization of RBP and G3P, respectively. Also plays an indirect role in resistance to singlet oxygen-generating photosensitizers.</text>
</comment>
<comment type="catalytic activity">
    <reaction evidence="8">
        <text>aldehydo-D-ribose 5-phosphate + D-glyceraldehyde 3-phosphate + L-glutamine = pyridoxal 5'-phosphate + L-glutamate + phosphate + 3 H2O + H(+)</text>
        <dbReference type="Rhea" id="RHEA:31507"/>
        <dbReference type="ChEBI" id="CHEBI:15377"/>
        <dbReference type="ChEBI" id="CHEBI:15378"/>
        <dbReference type="ChEBI" id="CHEBI:29985"/>
        <dbReference type="ChEBI" id="CHEBI:43474"/>
        <dbReference type="ChEBI" id="CHEBI:58273"/>
        <dbReference type="ChEBI" id="CHEBI:58359"/>
        <dbReference type="ChEBI" id="CHEBI:59776"/>
        <dbReference type="ChEBI" id="CHEBI:597326"/>
        <dbReference type="EC" id="4.3.3.6"/>
    </reaction>
</comment>
<dbReference type="Gene3D" id="3.20.20.70">
    <property type="entry name" value="Aldolase class I"/>
    <property type="match status" value="1"/>
</dbReference>
<protein>
    <recommendedName>
        <fullName evidence="3">pyridoxal 5'-phosphate synthase (glutamine hydrolyzing)</fullName>
        <ecNumber evidence="3">4.3.3.6</ecNumber>
    </recommendedName>
</protein>
<accession>A0A811PIK7</accession>
<sequence>MESRCYSRSFRGMGGLLVGCRDLGEALRRVCEGATMIRTKGEAGTGNVVEVVRHVRSVMWDIRVLRNMDGDEVFAYAKCIAMPYDLVMQTTKQLGRLPVVQFATGGVATPADAALMMQLGCDGVSVGSGIFKSGDPARRARAIVPAVTHYSDPEILADVSSGLREAMVGINLSAPKVERYAARSE</sequence>
<evidence type="ECO:0000256" key="3">
    <source>
        <dbReference type="ARBA" id="ARBA00012084"/>
    </source>
</evidence>
<evidence type="ECO:0000256" key="8">
    <source>
        <dbReference type="ARBA" id="ARBA00047992"/>
    </source>
</evidence>
<dbReference type="Proteomes" id="UP000604825">
    <property type="component" value="Unassembled WGS sequence"/>
</dbReference>
<dbReference type="PANTHER" id="PTHR31829">
    <property type="entry name" value="PYRIDOXAL 5'-PHOSPHATE SYNTHASE SUBUNIT SNZ1-RELATED"/>
    <property type="match status" value="1"/>
</dbReference>
<evidence type="ECO:0000256" key="7">
    <source>
        <dbReference type="ARBA" id="ARBA00037142"/>
    </source>
</evidence>
<dbReference type="SUPFAM" id="SSF51366">
    <property type="entry name" value="Ribulose-phoshate binding barrel"/>
    <property type="match status" value="1"/>
</dbReference>
<dbReference type="GO" id="GO:0042823">
    <property type="term" value="P:pyridoxal phosphate biosynthetic process"/>
    <property type="evidence" value="ECO:0007669"/>
    <property type="project" value="InterPro"/>
</dbReference>
<name>A0A811PIK7_9POAL</name>
<dbReference type="GO" id="GO:0006520">
    <property type="term" value="P:amino acid metabolic process"/>
    <property type="evidence" value="ECO:0007669"/>
    <property type="project" value="TreeGrafter"/>
</dbReference>